<evidence type="ECO:0000313" key="4">
    <source>
        <dbReference type="EMBL" id="OZI58006.1"/>
    </source>
</evidence>
<comment type="caution">
    <text evidence="3">The sequence shown here is derived from an EMBL/GenBank/DDBJ whole genome shotgun (WGS) entry which is preliminary data.</text>
</comment>
<name>A0A261SGN6_9BORD</name>
<gene>
    <name evidence="4" type="ORF">CAL27_21725</name>
    <name evidence="3" type="ORF">CEG14_16335</name>
</gene>
<evidence type="ECO:0000256" key="1">
    <source>
        <dbReference type="SAM" id="MobiDB-lite"/>
    </source>
</evidence>
<feature type="region of interest" description="Disordered" evidence="1">
    <location>
        <begin position="30"/>
        <end position="68"/>
    </location>
</feature>
<dbReference type="EMBL" id="NEVL01000003">
    <property type="protein sequence ID" value="OZI36546.1"/>
    <property type="molecule type" value="Genomic_DNA"/>
</dbReference>
<dbReference type="Proteomes" id="UP000217005">
    <property type="component" value="Unassembled WGS sequence"/>
</dbReference>
<protein>
    <submittedName>
        <fullName evidence="3">Uncharacterized protein</fullName>
    </submittedName>
</protein>
<dbReference type="Proteomes" id="UP000216354">
    <property type="component" value="Unassembled WGS sequence"/>
</dbReference>
<proteinExistence type="predicted"/>
<organism evidence="3 6">
    <name type="scientific">Bordetella genomosp. 1</name>
    <dbReference type="NCBI Taxonomy" id="1395607"/>
    <lineage>
        <taxon>Bacteria</taxon>
        <taxon>Pseudomonadati</taxon>
        <taxon>Pseudomonadota</taxon>
        <taxon>Betaproteobacteria</taxon>
        <taxon>Burkholderiales</taxon>
        <taxon>Alcaligenaceae</taxon>
        <taxon>Bordetella</taxon>
    </lineage>
</organism>
<evidence type="ECO:0000256" key="2">
    <source>
        <dbReference type="SAM" id="SignalP"/>
    </source>
</evidence>
<dbReference type="RefSeq" id="WP_094827350.1">
    <property type="nucleotide sequence ID" value="NZ_NEVL01000003.1"/>
</dbReference>
<reference evidence="4 5" key="2">
    <citation type="submission" date="2017-05" db="EMBL/GenBank/DDBJ databases">
        <title>Complete and WGS of Bordetella genogroups.</title>
        <authorList>
            <person name="Spilker T."/>
            <person name="Lipuma J."/>
        </authorList>
    </citation>
    <scope>NUCLEOTIDE SEQUENCE [LARGE SCALE GENOMIC DNA]</scope>
    <source>
        <strain evidence="4 5">AU9795</strain>
    </source>
</reference>
<dbReference type="AlphaFoldDB" id="A0A261SGN6"/>
<dbReference type="EMBL" id="NEVR01000005">
    <property type="protein sequence ID" value="OZI58006.1"/>
    <property type="molecule type" value="Genomic_DNA"/>
</dbReference>
<reference evidence="3 6" key="1">
    <citation type="submission" date="2017-05" db="EMBL/GenBank/DDBJ databases">
        <title>Complete and WGS of Bordetella genogroups.</title>
        <authorList>
            <person name="Spilker T."/>
            <person name="LiPuma J."/>
        </authorList>
    </citation>
    <scope>NUCLEOTIDE SEQUENCE [LARGE SCALE GENOMIC DNA]</scope>
    <source>
        <strain evidence="3 6">AU17610</strain>
    </source>
</reference>
<feature type="signal peptide" evidence="2">
    <location>
        <begin position="1"/>
        <end position="22"/>
    </location>
</feature>
<feature type="chain" id="PRO_5012356561" evidence="2">
    <location>
        <begin position="23"/>
        <end position="106"/>
    </location>
</feature>
<dbReference type="OrthoDB" id="8639790at2"/>
<evidence type="ECO:0000313" key="6">
    <source>
        <dbReference type="Proteomes" id="UP000217005"/>
    </source>
</evidence>
<evidence type="ECO:0000313" key="5">
    <source>
        <dbReference type="Proteomes" id="UP000216354"/>
    </source>
</evidence>
<keyword evidence="5" id="KW-1185">Reference proteome</keyword>
<accession>A0A261SGN6</accession>
<feature type="compositionally biased region" description="Polar residues" evidence="1">
    <location>
        <begin position="30"/>
        <end position="50"/>
    </location>
</feature>
<evidence type="ECO:0000313" key="3">
    <source>
        <dbReference type="EMBL" id="OZI36546.1"/>
    </source>
</evidence>
<sequence>MKRPLLTLCTLAALAATSLAHAQGVQEFSFPNTQQGNLSPPSTLRITESGGSVAAPPPPIRDTPESVREYQRCRTVSDRAAVTNAQRQGGVAACLRELQERRQQGQ</sequence>
<keyword evidence="2" id="KW-0732">Signal</keyword>